<sequence>LISILSLTDFSVAFFFKPHFQIIQKYYELLLNSNQNSCDLRRLNSNLSELNFTDSENVIQSSGNSNKIDESLGDLQNTKNEIRNGRCDIARERYVMEVGIELRKFEFLGYQLFRTPFKQLIDRAPCSTYEIYKRNVEGTSLQCRKCQFRNMNVHLERIYDYYCGNTFANLLLNQKSCLEKLHLIYNESECANITHFSKGYNNNSPSERVTSDQSSQRCNFAKWYFKCGITESFHETCPQTAKNVQNYFEILINANNSGCHLRQATIIDRNEIVSGRLIRQLTADRNETVSGQSFCINPLHLLFKQPFAITVTIDPYHCDSEY</sequence>
<name>A0A0R3RR27_9BILA</name>
<proteinExistence type="predicted"/>
<dbReference type="AlphaFoldDB" id="A0A0R3RR27"/>
<protein>
    <submittedName>
        <fullName evidence="2">Uncharacterized protein</fullName>
    </submittedName>
</protein>
<dbReference type="Proteomes" id="UP000050640">
    <property type="component" value="Unplaced"/>
</dbReference>
<organism evidence="1 2">
    <name type="scientific">Elaeophora elaphi</name>
    <dbReference type="NCBI Taxonomy" id="1147741"/>
    <lineage>
        <taxon>Eukaryota</taxon>
        <taxon>Metazoa</taxon>
        <taxon>Ecdysozoa</taxon>
        <taxon>Nematoda</taxon>
        <taxon>Chromadorea</taxon>
        <taxon>Rhabditida</taxon>
        <taxon>Spirurina</taxon>
        <taxon>Spiruromorpha</taxon>
        <taxon>Filarioidea</taxon>
        <taxon>Onchocercidae</taxon>
        <taxon>Elaeophora</taxon>
    </lineage>
</organism>
<accession>A0A0R3RR27</accession>
<reference evidence="2" key="1">
    <citation type="submission" date="2016-04" db="UniProtKB">
        <authorList>
            <consortium name="WormBaseParasite"/>
        </authorList>
    </citation>
    <scope>IDENTIFICATION</scope>
</reference>
<keyword evidence="1" id="KW-1185">Reference proteome</keyword>
<evidence type="ECO:0000313" key="1">
    <source>
        <dbReference type="Proteomes" id="UP000050640"/>
    </source>
</evidence>
<dbReference type="WBParaSite" id="EEL_0000417301-mRNA-1">
    <property type="protein sequence ID" value="EEL_0000417301-mRNA-1"/>
    <property type="gene ID" value="EEL_0000417301"/>
</dbReference>
<evidence type="ECO:0000313" key="2">
    <source>
        <dbReference type="WBParaSite" id="EEL_0000417301-mRNA-1"/>
    </source>
</evidence>
<dbReference type="STRING" id="1147741.A0A0R3RR27"/>